<dbReference type="GO" id="GO:0006355">
    <property type="term" value="P:regulation of DNA-templated transcription"/>
    <property type="evidence" value="ECO:0007669"/>
    <property type="project" value="TreeGrafter"/>
</dbReference>
<keyword evidence="4" id="KW-0862">Zinc</keyword>
<evidence type="ECO:0000313" key="8">
    <source>
        <dbReference type="Proteomes" id="UP001415857"/>
    </source>
</evidence>
<name>A0AAP0R6W1_LIQFO</name>
<evidence type="ECO:0000256" key="3">
    <source>
        <dbReference type="ARBA" id="ARBA00022771"/>
    </source>
</evidence>
<proteinExistence type="predicted"/>
<reference evidence="7 8" key="1">
    <citation type="journal article" date="2024" name="Plant J.">
        <title>Genome sequences and population genomics reveal climatic adaptation and genomic divergence between two closely related sweetgum species.</title>
        <authorList>
            <person name="Xu W.Q."/>
            <person name="Ren C.Q."/>
            <person name="Zhang X.Y."/>
            <person name="Comes H.P."/>
            <person name="Liu X.H."/>
            <person name="Li Y.G."/>
            <person name="Kettle C.J."/>
            <person name="Jalonen R."/>
            <person name="Gaisberger H."/>
            <person name="Ma Y.Z."/>
            <person name="Qiu Y.X."/>
        </authorList>
    </citation>
    <scope>NUCLEOTIDE SEQUENCE [LARGE SCALE GENOMIC DNA]</scope>
    <source>
        <strain evidence="7">Hangzhou</strain>
    </source>
</reference>
<keyword evidence="5" id="KW-0539">Nucleus</keyword>
<sequence>MEAKDEEAPSKLAKVEITSSQLVGGVVPGSVGIGFPPQSALDIVQPIYNPALAMPPSGWPVPPRPQPWFPQHPAVLNPPPVPMGLVQQPLFPVQNVQPPLPSNTSPALQPSLPIAPPGLPSSTPSVPVSQPLFPIGTNNSIPTHTSPFSVPMLSRSIPLSSPVEFRSPINSHSSSSTSMASSYLAPNMQVSSKRVLLERVASPSYRQEYPKPYSRQGYNSDYSPNVPCETSYTHTGSDLCDELKRWPLRSTLKA</sequence>
<dbReference type="PANTHER" id="PTHR23215:SF0">
    <property type="entry name" value="BUB3-INTERACTING AND GLEBS MOTIF-CONTAINING PROTEIN ZNF207"/>
    <property type="match status" value="1"/>
</dbReference>
<evidence type="ECO:0000256" key="6">
    <source>
        <dbReference type="SAM" id="MobiDB-lite"/>
    </source>
</evidence>
<feature type="region of interest" description="Disordered" evidence="6">
    <location>
        <begin position="99"/>
        <end position="125"/>
    </location>
</feature>
<evidence type="ECO:0000256" key="1">
    <source>
        <dbReference type="ARBA" id="ARBA00004123"/>
    </source>
</evidence>
<feature type="compositionally biased region" description="Polar residues" evidence="6">
    <location>
        <begin position="99"/>
        <end position="108"/>
    </location>
</feature>
<comment type="subcellular location">
    <subcellularLocation>
        <location evidence="1">Nucleus</location>
    </subcellularLocation>
</comment>
<evidence type="ECO:0000256" key="5">
    <source>
        <dbReference type="ARBA" id="ARBA00023242"/>
    </source>
</evidence>
<dbReference type="GO" id="GO:0005634">
    <property type="term" value="C:nucleus"/>
    <property type="evidence" value="ECO:0007669"/>
    <property type="project" value="UniProtKB-SubCell"/>
</dbReference>
<dbReference type="PANTHER" id="PTHR23215">
    <property type="entry name" value="ZINC FINGER PROTEIN 207"/>
    <property type="match status" value="1"/>
</dbReference>
<dbReference type="GO" id="GO:0008270">
    <property type="term" value="F:zinc ion binding"/>
    <property type="evidence" value="ECO:0007669"/>
    <property type="project" value="UniProtKB-KW"/>
</dbReference>
<dbReference type="Proteomes" id="UP001415857">
    <property type="component" value="Unassembled WGS sequence"/>
</dbReference>
<evidence type="ECO:0000256" key="2">
    <source>
        <dbReference type="ARBA" id="ARBA00022723"/>
    </source>
</evidence>
<accession>A0AAP0R6W1</accession>
<evidence type="ECO:0000313" key="7">
    <source>
        <dbReference type="EMBL" id="KAK9267796.1"/>
    </source>
</evidence>
<protein>
    <submittedName>
        <fullName evidence="7">Uncharacterized protein</fullName>
    </submittedName>
</protein>
<comment type="caution">
    <text evidence="7">The sequence shown here is derived from an EMBL/GenBank/DDBJ whole genome shotgun (WGS) entry which is preliminary data.</text>
</comment>
<dbReference type="AlphaFoldDB" id="A0AAP0R6W1"/>
<organism evidence="7 8">
    <name type="scientific">Liquidambar formosana</name>
    <name type="common">Formosan gum</name>
    <dbReference type="NCBI Taxonomy" id="63359"/>
    <lineage>
        <taxon>Eukaryota</taxon>
        <taxon>Viridiplantae</taxon>
        <taxon>Streptophyta</taxon>
        <taxon>Embryophyta</taxon>
        <taxon>Tracheophyta</taxon>
        <taxon>Spermatophyta</taxon>
        <taxon>Magnoliopsida</taxon>
        <taxon>eudicotyledons</taxon>
        <taxon>Gunneridae</taxon>
        <taxon>Pentapetalae</taxon>
        <taxon>Saxifragales</taxon>
        <taxon>Altingiaceae</taxon>
        <taxon>Liquidambar</taxon>
    </lineage>
</organism>
<keyword evidence="8" id="KW-1185">Reference proteome</keyword>
<dbReference type="GO" id="GO:0003677">
    <property type="term" value="F:DNA binding"/>
    <property type="evidence" value="ECO:0007669"/>
    <property type="project" value="TreeGrafter"/>
</dbReference>
<evidence type="ECO:0000256" key="4">
    <source>
        <dbReference type="ARBA" id="ARBA00022833"/>
    </source>
</evidence>
<keyword evidence="2" id="KW-0479">Metal-binding</keyword>
<gene>
    <name evidence="7" type="ORF">L1049_010232</name>
</gene>
<keyword evidence="3" id="KW-0863">Zinc-finger</keyword>
<dbReference type="EMBL" id="JBBPBK010000016">
    <property type="protein sequence ID" value="KAK9267796.1"/>
    <property type="molecule type" value="Genomic_DNA"/>
</dbReference>